<evidence type="ECO:0000256" key="1">
    <source>
        <dbReference type="ARBA" id="ARBA00004196"/>
    </source>
</evidence>
<comment type="caution">
    <text evidence="10">The sequence shown here is derived from an EMBL/GenBank/DDBJ whole genome shotgun (WGS) entry which is preliminary data.</text>
</comment>
<keyword evidence="5" id="KW-0732">Signal</keyword>
<evidence type="ECO:0000256" key="4">
    <source>
        <dbReference type="ARBA" id="ARBA00022723"/>
    </source>
</evidence>
<evidence type="ECO:0000313" key="11">
    <source>
        <dbReference type="Proteomes" id="UP000463470"/>
    </source>
</evidence>
<sequence length="355" mass="39405">MTRSVKWTVLLLFSLFGAVIGVYSMHPGATPAVAESKDKKYVGDQTCKECHSKQHQGFLKTSHAKAFKSLSDYPLVEPVESIEVINTILKDFPYSYRFDLKSDLIKGVMMDHYLIAEAPKEANFYGSRNNPYFIVASLHPEAEGKWSLRPAIQGDFNSDGMTDWGAFSYTCIDCHSPGLKQNEPDLRSGISCESCHGPGADHVAAKEKKGTISASSEACLNCHGEGKPQEVNGKLVAQNHYGPRFFKASKHAQDETMQDCTVCHTAHRANAEGHLLKANSAEALCAKCHTDEINLDEIMWKNPTDARGHFVRDHSFGAIRYDDLGDNPDTKPVEITNPDVIEKLKQAYPELKKEK</sequence>
<evidence type="ECO:0000256" key="2">
    <source>
        <dbReference type="ARBA" id="ARBA00022448"/>
    </source>
</evidence>
<evidence type="ECO:0000259" key="9">
    <source>
        <dbReference type="Pfam" id="PF14537"/>
    </source>
</evidence>
<keyword evidence="7" id="KW-0408">Iron</keyword>
<keyword evidence="4" id="KW-0479">Metal-binding</keyword>
<dbReference type="InterPro" id="IPR023155">
    <property type="entry name" value="Cyt_c-552/4"/>
</dbReference>
<dbReference type="OrthoDB" id="9814800at2"/>
<dbReference type="InterPro" id="IPR036280">
    <property type="entry name" value="Multihaem_cyt_sf"/>
</dbReference>
<evidence type="ECO:0000259" key="8">
    <source>
        <dbReference type="Pfam" id="PF13435"/>
    </source>
</evidence>
<dbReference type="Gene3D" id="1.10.1130.10">
    <property type="entry name" value="Flavocytochrome C3, Chain A"/>
    <property type="match status" value="2"/>
</dbReference>
<dbReference type="PANTHER" id="PTHR35038:SF8">
    <property type="entry name" value="C-TYPE POLYHEME CYTOCHROME OMCC"/>
    <property type="match status" value="1"/>
</dbReference>
<gene>
    <name evidence="10" type="ORF">GTO91_04180</name>
</gene>
<keyword evidence="11" id="KW-1185">Reference proteome</keyword>
<dbReference type="EMBL" id="WXEY01000003">
    <property type="protein sequence ID" value="MZP28906.1"/>
    <property type="molecule type" value="Genomic_DNA"/>
</dbReference>
<dbReference type="NCBIfam" id="TIGR01905">
    <property type="entry name" value="paired_CXXCH_1"/>
    <property type="match status" value="1"/>
</dbReference>
<dbReference type="AlphaFoldDB" id="A0A845L045"/>
<dbReference type="GO" id="GO:0046872">
    <property type="term" value="F:metal ion binding"/>
    <property type="evidence" value="ECO:0007669"/>
    <property type="project" value="UniProtKB-KW"/>
</dbReference>
<comment type="subcellular location">
    <subcellularLocation>
        <location evidence="1">Cell envelope</location>
    </subcellularLocation>
</comment>
<evidence type="ECO:0000256" key="3">
    <source>
        <dbReference type="ARBA" id="ARBA00022617"/>
    </source>
</evidence>
<evidence type="ECO:0000256" key="7">
    <source>
        <dbReference type="ARBA" id="ARBA00023004"/>
    </source>
</evidence>
<protein>
    <submittedName>
        <fullName evidence="10">Uncharacterized protein</fullName>
    </submittedName>
</protein>
<dbReference type="InterPro" id="IPR012286">
    <property type="entry name" value="Tetrahaem_cytochrome"/>
</dbReference>
<evidence type="ECO:0000313" key="10">
    <source>
        <dbReference type="EMBL" id="MZP28906.1"/>
    </source>
</evidence>
<proteinExistence type="predicted"/>
<dbReference type="Pfam" id="PF14537">
    <property type="entry name" value="Cytochrom_c3_2"/>
    <property type="match status" value="1"/>
</dbReference>
<dbReference type="RefSeq" id="WP_161255312.1">
    <property type="nucleotide sequence ID" value="NZ_WXEY01000003.1"/>
</dbReference>
<reference evidence="10 11" key="1">
    <citation type="submission" date="2020-01" db="EMBL/GenBank/DDBJ databases">
        <title>Whole-genome sequence of Heliobacterium undosum DSM 13378.</title>
        <authorList>
            <person name="Kyndt J.A."/>
            <person name="Meyer T.E."/>
        </authorList>
    </citation>
    <scope>NUCLEOTIDE SEQUENCE [LARGE SCALE GENOMIC DNA]</scope>
    <source>
        <strain evidence="10 11">DSM 13378</strain>
    </source>
</reference>
<dbReference type="PANTHER" id="PTHR35038">
    <property type="entry name" value="DISSIMILATORY SULFITE REDUCTASE SIRA"/>
    <property type="match status" value="1"/>
</dbReference>
<dbReference type="SUPFAM" id="SSF48695">
    <property type="entry name" value="Multiheme cytochromes"/>
    <property type="match status" value="1"/>
</dbReference>
<accession>A0A845L045</accession>
<feature type="domain" description="Tetrahaem cytochrome" evidence="9">
    <location>
        <begin position="188"/>
        <end position="290"/>
    </location>
</feature>
<keyword evidence="3" id="KW-0349">Heme</keyword>
<dbReference type="GO" id="GO:0030313">
    <property type="term" value="C:cell envelope"/>
    <property type="evidence" value="ECO:0007669"/>
    <property type="project" value="UniProtKB-SubCell"/>
</dbReference>
<organism evidence="10 11">
    <name type="scientific">Heliomicrobium undosum</name>
    <dbReference type="NCBI Taxonomy" id="121734"/>
    <lineage>
        <taxon>Bacteria</taxon>
        <taxon>Bacillati</taxon>
        <taxon>Bacillota</taxon>
        <taxon>Clostridia</taxon>
        <taxon>Eubacteriales</taxon>
        <taxon>Heliobacteriaceae</taxon>
        <taxon>Heliomicrobium</taxon>
    </lineage>
</organism>
<keyword evidence="2" id="KW-0813">Transport</keyword>
<dbReference type="Pfam" id="PF13435">
    <property type="entry name" value="Cytochrome_C554"/>
    <property type="match status" value="1"/>
</dbReference>
<feature type="domain" description="Cytochrome c-552/4" evidence="8">
    <location>
        <begin position="46"/>
        <end position="71"/>
    </location>
</feature>
<dbReference type="InterPro" id="IPR051829">
    <property type="entry name" value="Multiheme_Cytochr_ET"/>
</dbReference>
<keyword evidence="6" id="KW-0249">Electron transport</keyword>
<evidence type="ECO:0000256" key="5">
    <source>
        <dbReference type="ARBA" id="ARBA00022729"/>
    </source>
</evidence>
<name>A0A845L045_9FIRM</name>
<dbReference type="InterPro" id="IPR010177">
    <property type="entry name" value="Paired_CXXCH_1"/>
</dbReference>
<dbReference type="Proteomes" id="UP000463470">
    <property type="component" value="Unassembled WGS sequence"/>
</dbReference>
<evidence type="ECO:0000256" key="6">
    <source>
        <dbReference type="ARBA" id="ARBA00022982"/>
    </source>
</evidence>